<feature type="transmembrane region" description="Helical" evidence="7">
    <location>
        <begin position="68"/>
        <end position="89"/>
    </location>
</feature>
<dbReference type="PANTHER" id="PTHR36115">
    <property type="entry name" value="PROLINE-RICH ANTIGEN HOMOLOG-RELATED"/>
    <property type="match status" value="1"/>
</dbReference>
<proteinExistence type="predicted"/>
<dbReference type="RefSeq" id="WP_200390091.1">
    <property type="nucleotide sequence ID" value="NZ_JAENIO010000002.1"/>
</dbReference>
<reference evidence="9" key="1">
    <citation type="submission" date="2021-01" db="EMBL/GenBank/DDBJ databases">
        <title>Modified the classification status of verrucomicrobia.</title>
        <authorList>
            <person name="Feng X."/>
        </authorList>
    </citation>
    <scope>NUCLEOTIDE SEQUENCE</scope>
    <source>
        <strain evidence="9">KCTC 12986</strain>
    </source>
</reference>
<feature type="transmembrane region" description="Helical" evidence="7">
    <location>
        <begin position="125"/>
        <end position="146"/>
    </location>
</feature>
<evidence type="ECO:0000256" key="7">
    <source>
        <dbReference type="SAM" id="Phobius"/>
    </source>
</evidence>
<dbReference type="GO" id="GO:0005886">
    <property type="term" value="C:plasma membrane"/>
    <property type="evidence" value="ECO:0007669"/>
    <property type="project" value="UniProtKB-SubCell"/>
</dbReference>
<dbReference type="AlphaFoldDB" id="A0A934RPC6"/>
<name>A0A934RPC6_9BACT</name>
<evidence type="ECO:0000256" key="6">
    <source>
        <dbReference type="SAM" id="MobiDB-lite"/>
    </source>
</evidence>
<evidence type="ECO:0000256" key="5">
    <source>
        <dbReference type="ARBA" id="ARBA00023136"/>
    </source>
</evidence>
<accession>A0A934RPC6</accession>
<comment type="subcellular location">
    <subcellularLocation>
        <location evidence="1">Cell membrane</location>
        <topology evidence="1">Multi-pass membrane protein</topology>
    </subcellularLocation>
</comment>
<organism evidence="9 10">
    <name type="scientific">Roseibacillus ishigakijimensis</name>
    <dbReference type="NCBI Taxonomy" id="454146"/>
    <lineage>
        <taxon>Bacteria</taxon>
        <taxon>Pseudomonadati</taxon>
        <taxon>Verrucomicrobiota</taxon>
        <taxon>Verrucomicrobiia</taxon>
        <taxon>Verrucomicrobiales</taxon>
        <taxon>Verrucomicrobiaceae</taxon>
        <taxon>Roseibacillus</taxon>
    </lineage>
</organism>
<evidence type="ECO:0000313" key="10">
    <source>
        <dbReference type="Proteomes" id="UP000604083"/>
    </source>
</evidence>
<dbReference type="Proteomes" id="UP000604083">
    <property type="component" value="Unassembled WGS sequence"/>
</dbReference>
<feature type="transmembrane region" description="Helical" evidence="7">
    <location>
        <begin position="33"/>
        <end position="56"/>
    </location>
</feature>
<dbReference type="PANTHER" id="PTHR36115:SF4">
    <property type="entry name" value="MEMBRANE PROTEIN"/>
    <property type="match status" value="1"/>
</dbReference>
<keyword evidence="3 7" id="KW-0812">Transmembrane</keyword>
<gene>
    <name evidence="9" type="ORF">JIN78_01185</name>
</gene>
<protein>
    <submittedName>
        <fullName evidence="9">RDD family protein</fullName>
    </submittedName>
</protein>
<sequence length="173" mass="19683">METNPYAPPGQESMPEAPLPSGEAPLATLGQRFLASLIDSLIIYLPVLLLALLIDYAPLDQFVWEDRFLPNLLVTATTYLAFILINFHLLSTRAQTLGKAIFKIQVRRLDGRLPSLANQLGIRYFVYWFLAIFPVIGPFFALIDALPIFRKNRRCLHDEIARTQVIQMPRQES</sequence>
<keyword evidence="5 7" id="KW-0472">Membrane</keyword>
<dbReference type="EMBL" id="JAENIO010000002">
    <property type="protein sequence ID" value="MBK1832659.1"/>
    <property type="molecule type" value="Genomic_DNA"/>
</dbReference>
<evidence type="ECO:0000313" key="9">
    <source>
        <dbReference type="EMBL" id="MBK1832659.1"/>
    </source>
</evidence>
<evidence type="ECO:0000256" key="4">
    <source>
        <dbReference type="ARBA" id="ARBA00022989"/>
    </source>
</evidence>
<evidence type="ECO:0000256" key="1">
    <source>
        <dbReference type="ARBA" id="ARBA00004651"/>
    </source>
</evidence>
<keyword evidence="2" id="KW-1003">Cell membrane</keyword>
<comment type="caution">
    <text evidence="9">The sequence shown here is derived from an EMBL/GenBank/DDBJ whole genome shotgun (WGS) entry which is preliminary data.</text>
</comment>
<feature type="region of interest" description="Disordered" evidence="6">
    <location>
        <begin position="1"/>
        <end position="20"/>
    </location>
</feature>
<keyword evidence="10" id="KW-1185">Reference proteome</keyword>
<dbReference type="InterPro" id="IPR010432">
    <property type="entry name" value="RDD"/>
</dbReference>
<keyword evidence="4 7" id="KW-1133">Transmembrane helix</keyword>
<dbReference type="Pfam" id="PF06271">
    <property type="entry name" value="RDD"/>
    <property type="match status" value="1"/>
</dbReference>
<feature type="domain" description="RDD" evidence="8">
    <location>
        <begin position="27"/>
        <end position="161"/>
    </location>
</feature>
<evidence type="ECO:0000259" key="8">
    <source>
        <dbReference type="Pfam" id="PF06271"/>
    </source>
</evidence>
<evidence type="ECO:0000256" key="3">
    <source>
        <dbReference type="ARBA" id="ARBA00022692"/>
    </source>
</evidence>
<dbReference type="InterPro" id="IPR051791">
    <property type="entry name" value="Pra-immunoreactive"/>
</dbReference>
<evidence type="ECO:0000256" key="2">
    <source>
        <dbReference type="ARBA" id="ARBA00022475"/>
    </source>
</evidence>